<dbReference type="InterPro" id="IPR011043">
    <property type="entry name" value="Gal_Oxase/kelch_b-propeller"/>
</dbReference>
<proteinExistence type="predicted"/>
<reference evidence="5" key="2">
    <citation type="submission" date="2021-03" db="UniProtKB">
        <authorList>
            <consortium name="EnsemblPlants"/>
        </authorList>
    </citation>
    <scope>IDENTIFICATION</scope>
</reference>
<dbReference type="InterPro" id="IPR015915">
    <property type="entry name" value="Kelch-typ_b-propeller"/>
</dbReference>
<dbReference type="PANTHER" id="PTHR46093:SF5">
    <property type="entry name" value="OS02G0822800 PROTEIN"/>
    <property type="match status" value="1"/>
</dbReference>
<accession>A0A803N6C8</accession>
<dbReference type="AlphaFoldDB" id="A0A803N6C8"/>
<evidence type="ECO:0000256" key="3">
    <source>
        <dbReference type="SAM" id="Coils"/>
    </source>
</evidence>
<dbReference type="Gramene" id="AUR62041266-RA">
    <property type="protein sequence ID" value="AUR62041266-RA:cds"/>
    <property type="gene ID" value="AUR62041266"/>
</dbReference>
<dbReference type="Gene3D" id="2.120.10.80">
    <property type="entry name" value="Kelch-type beta propeller"/>
    <property type="match status" value="2"/>
</dbReference>
<dbReference type="Pfam" id="PF24681">
    <property type="entry name" value="Kelch_KLHDC2_KLHL20_DRC7"/>
    <property type="match status" value="1"/>
</dbReference>
<keyword evidence="3" id="KW-0175">Coiled coil</keyword>
<dbReference type="Pfam" id="PF01344">
    <property type="entry name" value="Kelch_1"/>
    <property type="match status" value="1"/>
</dbReference>
<evidence type="ECO:0000256" key="1">
    <source>
        <dbReference type="ARBA" id="ARBA00022441"/>
    </source>
</evidence>
<dbReference type="SUPFAM" id="SSF50965">
    <property type="entry name" value="Galactose oxidase, central domain"/>
    <property type="match status" value="1"/>
</dbReference>
<dbReference type="PANTHER" id="PTHR46093">
    <property type="entry name" value="ACYL-COA-BINDING DOMAIN-CONTAINING PROTEIN 5"/>
    <property type="match status" value="1"/>
</dbReference>
<protein>
    <recommendedName>
        <fullName evidence="4">Acyl-CoA-binding domain-containing protein</fullName>
    </recommendedName>
</protein>
<dbReference type="Proteomes" id="UP000596660">
    <property type="component" value="Unplaced"/>
</dbReference>
<evidence type="ECO:0000313" key="5">
    <source>
        <dbReference type="EnsemblPlants" id="AUR62041266-RA:cds"/>
    </source>
</evidence>
<dbReference type="InterPro" id="IPR056819">
    <property type="entry name" value="ACBP4-6_C"/>
</dbReference>
<dbReference type="EnsemblPlants" id="AUR62041266-RA">
    <property type="protein sequence ID" value="AUR62041266-RA:cds"/>
    <property type="gene ID" value="AUR62041266"/>
</dbReference>
<name>A0A803N6C8_CHEQI</name>
<dbReference type="Pfam" id="PF24922">
    <property type="entry name" value="ACBP4_C"/>
    <property type="match status" value="1"/>
</dbReference>
<sequence>MENGDQDVDVGTWFSNLLHDQWVTVPVAGRRPPGRYKHAAAVAGQRLFISGGSRNGRHLSDIQVLDFTNTTWLSLKLPAAPAAAKSENDSLVQVFPATSGHHMIVWGQKLLLLDGHSKYSSCVTVRFLDLEKQQCGVMETIGEIPVAREGESVTLVGSKLIVFGGEDIHRKLLNDIYILDLDTMTWNKVEATQNPPSPRYDHAAAVHAERYLLVFGGCSHSTCFNDLYVLDLETMEWSQPETRGDYVSPRAGHSGITVHGNWYIVGGGDNKNGALNTLVLDMTKLVWSVVTTVKPRDPLASEGISICLAHIHGDQYLVAFGGYNGNYNNECCDSVNELLDEGKQLDSTKTENTEVEGAGQKQDGFSGTTSVKDAKRLLELSLAEVREENSKLKGKMDEINSNHEELSKELASVQGQLISERSRCFKLEAQTAELQGMLESLPSVEAEVQSLRKEKFFTEQVEHNTSVQRQGSRGVWQWFSGGESSP</sequence>
<dbReference type="InterPro" id="IPR006652">
    <property type="entry name" value="Kelch_1"/>
</dbReference>
<dbReference type="OMA" id="TQGAHIN"/>
<evidence type="ECO:0000313" key="6">
    <source>
        <dbReference type="Proteomes" id="UP000596660"/>
    </source>
</evidence>
<evidence type="ECO:0000256" key="2">
    <source>
        <dbReference type="ARBA" id="ARBA00022737"/>
    </source>
</evidence>
<feature type="coiled-coil region" evidence="3">
    <location>
        <begin position="375"/>
        <end position="416"/>
    </location>
</feature>
<reference evidence="5" key="1">
    <citation type="journal article" date="2017" name="Nature">
        <title>The genome of Chenopodium quinoa.</title>
        <authorList>
            <person name="Jarvis D.E."/>
            <person name="Ho Y.S."/>
            <person name="Lightfoot D.J."/>
            <person name="Schmoeckel S.M."/>
            <person name="Li B."/>
            <person name="Borm T.J.A."/>
            <person name="Ohyanagi H."/>
            <person name="Mineta K."/>
            <person name="Michell C.T."/>
            <person name="Saber N."/>
            <person name="Kharbatia N.M."/>
            <person name="Rupper R.R."/>
            <person name="Sharp A.R."/>
            <person name="Dally N."/>
            <person name="Boughton B.A."/>
            <person name="Woo Y.H."/>
            <person name="Gao G."/>
            <person name="Schijlen E.G.W.M."/>
            <person name="Guo X."/>
            <person name="Momin A.A."/>
            <person name="Negrao S."/>
            <person name="Al-Babili S."/>
            <person name="Gehring C."/>
            <person name="Roessner U."/>
            <person name="Jung C."/>
            <person name="Murphy K."/>
            <person name="Arold S.T."/>
            <person name="Gojobori T."/>
            <person name="van der Linden C.G."/>
            <person name="van Loo E.N."/>
            <person name="Jellen E.N."/>
            <person name="Maughan P.J."/>
            <person name="Tester M."/>
        </authorList>
    </citation>
    <scope>NUCLEOTIDE SEQUENCE [LARGE SCALE GENOMIC DNA]</scope>
    <source>
        <strain evidence="5">cv. PI 614886</strain>
    </source>
</reference>
<evidence type="ECO:0000259" key="4">
    <source>
        <dbReference type="Pfam" id="PF24922"/>
    </source>
</evidence>
<feature type="domain" description="Acyl-CoA-binding" evidence="4">
    <location>
        <begin position="368"/>
        <end position="467"/>
    </location>
</feature>
<organism evidence="5 6">
    <name type="scientific">Chenopodium quinoa</name>
    <name type="common">Quinoa</name>
    <dbReference type="NCBI Taxonomy" id="63459"/>
    <lineage>
        <taxon>Eukaryota</taxon>
        <taxon>Viridiplantae</taxon>
        <taxon>Streptophyta</taxon>
        <taxon>Embryophyta</taxon>
        <taxon>Tracheophyta</taxon>
        <taxon>Spermatophyta</taxon>
        <taxon>Magnoliopsida</taxon>
        <taxon>eudicotyledons</taxon>
        <taxon>Gunneridae</taxon>
        <taxon>Pentapetalae</taxon>
        <taxon>Caryophyllales</taxon>
        <taxon>Chenopodiaceae</taxon>
        <taxon>Chenopodioideae</taxon>
        <taxon>Atripliceae</taxon>
        <taxon>Chenopodium</taxon>
    </lineage>
</organism>
<keyword evidence="1" id="KW-0880">Kelch repeat</keyword>
<keyword evidence="6" id="KW-1185">Reference proteome</keyword>
<keyword evidence="2" id="KW-0677">Repeat</keyword>